<dbReference type="HAMAP" id="MF_00261">
    <property type="entry name" value="RNApol_arch_Rpo11"/>
    <property type="match status" value="1"/>
</dbReference>
<dbReference type="Pfam" id="PF13656">
    <property type="entry name" value="RNA_pol_L_2"/>
    <property type="match status" value="1"/>
</dbReference>
<dbReference type="GO" id="GO:0005665">
    <property type="term" value="C:RNA polymerase II, core complex"/>
    <property type="evidence" value="ECO:0007669"/>
    <property type="project" value="InterPro"/>
</dbReference>
<protein>
    <submittedName>
        <fullName evidence="7">DNA-directed RNA polymerase II core subunit</fullName>
    </submittedName>
</protein>
<accession>A0A9W8E245</accession>
<dbReference type="OrthoDB" id="10248581at2759"/>
<dbReference type="AlphaFoldDB" id="A0A9W8E245"/>
<evidence type="ECO:0000256" key="2">
    <source>
        <dbReference type="ARBA" id="ARBA00022478"/>
    </source>
</evidence>
<dbReference type="GO" id="GO:0003677">
    <property type="term" value="F:DNA binding"/>
    <property type="evidence" value="ECO:0007669"/>
    <property type="project" value="InterPro"/>
</dbReference>
<name>A0A9W8E245_9FUNG</name>
<evidence type="ECO:0000256" key="4">
    <source>
        <dbReference type="ARBA" id="ARBA00023242"/>
    </source>
</evidence>
<keyword evidence="8" id="KW-1185">Reference proteome</keyword>
<dbReference type="Gene3D" id="3.30.1360.10">
    <property type="entry name" value="RNA polymerase, RBP11-like subunit"/>
    <property type="match status" value="1"/>
</dbReference>
<comment type="similarity">
    <text evidence="5">Belongs to the archaeal Rpo11/eukaryotic RPB11/RPC19 RNA polymerase subunit family.</text>
</comment>
<dbReference type="PROSITE" id="PS01154">
    <property type="entry name" value="RNA_POL_L_13KD"/>
    <property type="match status" value="1"/>
</dbReference>
<evidence type="ECO:0000256" key="3">
    <source>
        <dbReference type="ARBA" id="ARBA00023163"/>
    </source>
</evidence>
<keyword evidence="3" id="KW-0804">Transcription</keyword>
<dbReference type="EMBL" id="JANBPT010000035">
    <property type="protein sequence ID" value="KAJ1929436.1"/>
    <property type="molecule type" value="Genomic_DNA"/>
</dbReference>
<keyword evidence="4" id="KW-0539">Nucleus</keyword>
<sequence length="151" mass="16597">MNAPDFYEMFTLPEGVKKVGVHLDLKQPNTAIFEIQKEDHTLGNILTKKLHKDNRVLFSGYKSPHPLEHKILIRVQTTEETTPTGALKDAITSLLAELTNIKARFEFDLIRVKAEQEARQGGDLAAPGAGRSAYPADGIDGAAAVNLDVDF</sequence>
<feature type="domain" description="DNA-directed RNA polymerase RBP11-like dimerisation" evidence="6">
    <location>
        <begin position="31"/>
        <end position="102"/>
    </location>
</feature>
<dbReference type="InterPro" id="IPR008193">
    <property type="entry name" value="RNA_pol_Rpb11_13-16kDa_CS"/>
</dbReference>
<proteinExistence type="inferred from homology"/>
<gene>
    <name evidence="7" type="primary">RPB11_1</name>
    <name evidence="7" type="ORF">IWQ60_001183</name>
</gene>
<dbReference type="SUPFAM" id="SSF55257">
    <property type="entry name" value="RBP11-like subunits of RNA polymerase"/>
    <property type="match status" value="1"/>
</dbReference>
<organism evidence="7 8">
    <name type="scientific">Tieghemiomyces parasiticus</name>
    <dbReference type="NCBI Taxonomy" id="78921"/>
    <lineage>
        <taxon>Eukaryota</taxon>
        <taxon>Fungi</taxon>
        <taxon>Fungi incertae sedis</taxon>
        <taxon>Zoopagomycota</taxon>
        <taxon>Kickxellomycotina</taxon>
        <taxon>Dimargaritomycetes</taxon>
        <taxon>Dimargaritales</taxon>
        <taxon>Dimargaritaceae</taxon>
        <taxon>Tieghemiomyces</taxon>
    </lineage>
</organism>
<evidence type="ECO:0000313" key="8">
    <source>
        <dbReference type="Proteomes" id="UP001150569"/>
    </source>
</evidence>
<keyword evidence="2 7" id="KW-0240">DNA-directed RNA polymerase</keyword>
<dbReference type="GO" id="GO:0006366">
    <property type="term" value="P:transcription by RNA polymerase II"/>
    <property type="evidence" value="ECO:0007669"/>
    <property type="project" value="InterPro"/>
</dbReference>
<evidence type="ECO:0000256" key="1">
    <source>
        <dbReference type="ARBA" id="ARBA00004123"/>
    </source>
</evidence>
<dbReference type="CDD" id="cd06926">
    <property type="entry name" value="RNAP_II_RPB11"/>
    <property type="match status" value="1"/>
</dbReference>
<dbReference type="InterPro" id="IPR009025">
    <property type="entry name" value="RBP11-like_dimer"/>
</dbReference>
<dbReference type="GO" id="GO:0003899">
    <property type="term" value="F:DNA-directed RNA polymerase activity"/>
    <property type="evidence" value="ECO:0007669"/>
    <property type="project" value="InterPro"/>
</dbReference>
<evidence type="ECO:0000256" key="5">
    <source>
        <dbReference type="ARBA" id="ARBA00025751"/>
    </source>
</evidence>
<dbReference type="PANTHER" id="PTHR13946:SF16">
    <property type="entry name" value="DNA-DIRECTED RNA POLYMERASE II SUBUNIT RPB11"/>
    <property type="match status" value="1"/>
</dbReference>
<comment type="subcellular location">
    <subcellularLocation>
        <location evidence="1">Nucleus</location>
    </subcellularLocation>
</comment>
<reference evidence="7" key="1">
    <citation type="submission" date="2022-07" db="EMBL/GenBank/DDBJ databases">
        <title>Phylogenomic reconstructions and comparative analyses of Kickxellomycotina fungi.</title>
        <authorList>
            <person name="Reynolds N.K."/>
            <person name="Stajich J.E."/>
            <person name="Barry K."/>
            <person name="Grigoriev I.V."/>
            <person name="Crous P."/>
            <person name="Smith M.E."/>
        </authorList>
    </citation>
    <scope>NUCLEOTIDE SEQUENCE</scope>
    <source>
        <strain evidence="7">RSA 861</strain>
    </source>
</reference>
<comment type="caution">
    <text evidence="7">The sequence shown here is derived from an EMBL/GenBank/DDBJ whole genome shotgun (WGS) entry which is preliminary data.</text>
</comment>
<dbReference type="PANTHER" id="PTHR13946">
    <property type="entry name" value="DNA-DIRECTED RNA POLYMERASE I,II,III"/>
    <property type="match status" value="1"/>
</dbReference>
<dbReference type="InterPro" id="IPR036603">
    <property type="entry name" value="RBP11-like"/>
</dbReference>
<dbReference type="Proteomes" id="UP001150569">
    <property type="component" value="Unassembled WGS sequence"/>
</dbReference>
<dbReference type="InterPro" id="IPR037685">
    <property type="entry name" value="RBP11"/>
</dbReference>
<dbReference type="GO" id="GO:0046983">
    <property type="term" value="F:protein dimerization activity"/>
    <property type="evidence" value="ECO:0007669"/>
    <property type="project" value="InterPro"/>
</dbReference>
<dbReference type="InterPro" id="IPR022905">
    <property type="entry name" value="Rpo11-like"/>
</dbReference>
<evidence type="ECO:0000313" key="7">
    <source>
        <dbReference type="EMBL" id="KAJ1929436.1"/>
    </source>
</evidence>
<evidence type="ECO:0000259" key="6">
    <source>
        <dbReference type="Pfam" id="PF13656"/>
    </source>
</evidence>